<evidence type="ECO:0000256" key="2">
    <source>
        <dbReference type="SAM" id="Phobius"/>
    </source>
</evidence>
<dbReference type="Proteomes" id="UP000663882">
    <property type="component" value="Unassembled WGS sequence"/>
</dbReference>
<keyword evidence="2" id="KW-1133">Transmembrane helix</keyword>
<evidence type="ECO:0000313" key="4">
    <source>
        <dbReference type="EMBL" id="CAF1401916.1"/>
    </source>
</evidence>
<evidence type="ECO:0000313" key="5">
    <source>
        <dbReference type="Proteomes" id="UP000663882"/>
    </source>
</evidence>
<feature type="transmembrane region" description="Helical" evidence="2">
    <location>
        <begin position="59"/>
        <end position="82"/>
    </location>
</feature>
<evidence type="ECO:0000256" key="1">
    <source>
        <dbReference type="SAM" id="MobiDB-lite"/>
    </source>
</evidence>
<name>A0A815KWT4_9BILA</name>
<dbReference type="AlphaFoldDB" id="A0A815KWT4"/>
<organism evidence="4 5">
    <name type="scientific">Rotaria sordida</name>
    <dbReference type="NCBI Taxonomy" id="392033"/>
    <lineage>
        <taxon>Eukaryota</taxon>
        <taxon>Metazoa</taxon>
        <taxon>Spiralia</taxon>
        <taxon>Gnathifera</taxon>
        <taxon>Rotifera</taxon>
        <taxon>Eurotatoria</taxon>
        <taxon>Bdelloidea</taxon>
        <taxon>Philodinida</taxon>
        <taxon>Philodinidae</taxon>
        <taxon>Rotaria</taxon>
    </lineage>
</organism>
<dbReference type="EMBL" id="CAJNOO010005044">
    <property type="protein sequence ID" value="CAF1401916.1"/>
    <property type="molecule type" value="Genomic_DNA"/>
</dbReference>
<dbReference type="Proteomes" id="UP000663864">
    <property type="component" value="Unassembled WGS sequence"/>
</dbReference>
<dbReference type="OrthoDB" id="10566585at2759"/>
<evidence type="ECO:0000313" key="3">
    <source>
        <dbReference type="EMBL" id="CAF0948627.1"/>
    </source>
</evidence>
<keyword evidence="2" id="KW-0812">Transmembrane</keyword>
<gene>
    <name evidence="4" type="ORF">RFH988_LOCUS34883</name>
    <name evidence="3" type="ORF">ZHD862_LOCUS9877</name>
</gene>
<accession>A0A815KWT4</accession>
<feature type="compositionally biased region" description="Polar residues" evidence="1">
    <location>
        <begin position="16"/>
        <end position="26"/>
    </location>
</feature>
<protein>
    <submittedName>
        <fullName evidence="4">Uncharacterized protein</fullName>
    </submittedName>
</protein>
<keyword evidence="2" id="KW-0472">Membrane</keyword>
<feature type="region of interest" description="Disordered" evidence="1">
    <location>
        <begin position="1"/>
        <end position="26"/>
    </location>
</feature>
<proteinExistence type="predicted"/>
<dbReference type="EMBL" id="CAJNOT010000345">
    <property type="protein sequence ID" value="CAF0948627.1"/>
    <property type="molecule type" value="Genomic_DNA"/>
</dbReference>
<reference evidence="4" key="1">
    <citation type="submission" date="2021-02" db="EMBL/GenBank/DDBJ databases">
        <authorList>
            <person name="Nowell W R."/>
        </authorList>
    </citation>
    <scope>NUCLEOTIDE SEQUENCE</scope>
</reference>
<sequence length="105" mass="11381">MPTSTQTVPYMPRHYTPSQNTNNQISETSVREITTDLQNIVEISDKPTKTPWFSTRKGLILGVTLLVACGAIVGTCAALGLFGASNAGMLEEYTAMKKSLKIFLA</sequence>
<comment type="caution">
    <text evidence="4">The sequence shown here is derived from an EMBL/GenBank/DDBJ whole genome shotgun (WGS) entry which is preliminary data.</text>
</comment>